<keyword evidence="1" id="KW-1133">Transmembrane helix</keyword>
<evidence type="ECO:0000313" key="4">
    <source>
        <dbReference type="EMBL" id="RFZ90912.1"/>
    </source>
</evidence>
<dbReference type="Proteomes" id="UP000264217">
    <property type="component" value="Unassembled WGS sequence"/>
</dbReference>
<evidence type="ECO:0000256" key="1">
    <source>
        <dbReference type="SAM" id="Phobius"/>
    </source>
</evidence>
<keyword evidence="1" id="KW-0472">Membrane</keyword>
<feature type="domain" description="Protein FecR C-terminal" evidence="3">
    <location>
        <begin position="330"/>
        <end position="396"/>
    </location>
</feature>
<comment type="caution">
    <text evidence="4">The sequence shown here is derived from an EMBL/GenBank/DDBJ whole genome shotgun (WGS) entry which is preliminary data.</text>
</comment>
<feature type="transmembrane region" description="Helical" evidence="1">
    <location>
        <begin position="89"/>
        <end position="108"/>
    </location>
</feature>
<dbReference type="EMBL" id="QWDC01000003">
    <property type="protein sequence ID" value="RFZ90912.1"/>
    <property type="molecule type" value="Genomic_DNA"/>
</dbReference>
<accession>A0A372NPR5</accession>
<dbReference type="Pfam" id="PF16344">
    <property type="entry name" value="FecR_C"/>
    <property type="match status" value="1"/>
</dbReference>
<dbReference type="PANTHER" id="PTHR30273:SF2">
    <property type="entry name" value="PROTEIN FECR"/>
    <property type="match status" value="1"/>
</dbReference>
<protein>
    <submittedName>
        <fullName evidence="4">FecR family protein</fullName>
    </submittedName>
</protein>
<proteinExistence type="predicted"/>
<dbReference type="InterPro" id="IPR012373">
    <property type="entry name" value="Ferrdict_sens_TM"/>
</dbReference>
<dbReference type="FunFam" id="2.60.120.1440:FF:000001">
    <property type="entry name" value="Putative anti-sigma factor"/>
    <property type="match status" value="1"/>
</dbReference>
<dbReference type="InterPro" id="IPR032508">
    <property type="entry name" value="FecR_C"/>
</dbReference>
<sequence length="397" mass="44195">MSTSRLRLQYLFERYYNKTATPQERAELFAVIEAGERDDELSALIKRSWDDLDTNEDIFGNVKAERMLQNILRAEKEVPTSPIRKKFRGWFPILSAAAILLITGIALYQHKKINTTPAVIAVKKQKPANDALPGGNKATLTLANGKTIVLDDAADGTIAEQGNTLIKKAADGHIIYNTAALDNGNTAPVINTITTPRGGQYQVALPDGTQAWLNSASSITFPTRFTGKNRQISITGEVYFEVTKNKNMPFRVNTHRAEIEVLGTHFNVMAYDDEQVMKTTLLEGAVKINSGTFSAKLIPGQQAQINNNGKNKVLNDVDLDDEIAWKNGIFQFKDAKIDVILRQAARWYDVDVKYLHQIPDKEFNGRLSRNVKASELLNMLKYTGVDISIKGNNIIVN</sequence>
<dbReference type="InterPro" id="IPR006860">
    <property type="entry name" value="FecR"/>
</dbReference>
<evidence type="ECO:0000313" key="5">
    <source>
        <dbReference type="Proteomes" id="UP000264217"/>
    </source>
</evidence>
<dbReference type="GO" id="GO:0016989">
    <property type="term" value="F:sigma factor antagonist activity"/>
    <property type="evidence" value="ECO:0007669"/>
    <property type="project" value="TreeGrafter"/>
</dbReference>
<feature type="domain" description="FecR protein" evidence="2">
    <location>
        <begin position="192"/>
        <end position="287"/>
    </location>
</feature>
<keyword evidence="5" id="KW-1185">Reference proteome</keyword>
<evidence type="ECO:0000259" key="3">
    <source>
        <dbReference type="Pfam" id="PF16344"/>
    </source>
</evidence>
<dbReference type="Gene3D" id="2.60.120.1440">
    <property type="match status" value="1"/>
</dbReference>
<gene>
    <name evidence="4" type="ORF">D0C36_18355</name>
</gene>
<keyword evidence="1" id="KW-0812">Transmembrane</keyword>
<dbReference type="Gene3D" id="3.55.50.30">
    <property type="match status" value="1"/>
</dbReference>
<organism evidence="4 5">
    <name type="scientific">Mucilaginibacter conchicola</name>
    <dbReference type="NCBI Taxonomy" id="2303333"/>
    <lineage>
        <taxon>Bacteria</taxon>
        <taxon>Pseudomonadati</taxon>
        <taxon>Bacteroidota</taxon>
        <taxon>Sphingobacteriia</taxon>
        <taxon>Sphingobacteriales</taxon>
        <taxon>Sphingobacteriaceae</taxon>
        <taxon>Mucilaginibacter</taxon>
    </lineage>
</organism>
<dbReference type="PANTHER" id="PTHR30273">
    <property type="entry name" value="PERIPLASMIC SIGNAL SENSOR AND SIGMA FACTOR ACTIVATOR FECR-RELATED"/>
    <property type="match status" value="1"/>
</dbReference>
<name>A0A372NPR5_9SPHI</name>
<dbReference type="AlphaFoldDB" id="A0A372NPR5"/>
<evidence type="ECO:0000259" key="2">
    <source>
        <dbReference type="Pfam" id="PF04773"/>
    </source>
</evidence>
<dbReference type="Pfam" id="PF04773">
    <property type="entry name" value="FecR"/>
    <property type="match status" value="1"/>
</dbReference>
<reference evidence="4 5" key="1">
    <citation type="submission" date="2018-08" db="EMBL/GenBank/DDBJ databases">
        <title>Mucilaginibacter sp. MYSH2.</title>
        <authorList>
            <person name="Seo T."/>
        </authorList>
    </citation>
    <scope>NUCLEOTIDE SEQUENCE [LARGE SCALE GENOMIC DNA]</scope>
    <source>
        <strain evidence="4 5">MYSH2</strain>
    </source>
</reference>